<sequence>MIRRILRKRRPAPSLAGISMEEELALLRVELMYGLRVNREAYLRRKVDERAEAAARLSGADAADMLAGLRDSLERAVPRHKVVDLGSRRNVIDLRGRNVVELHGRRSAEDPEPA</sequence>
<keyword evidence="2" id="KW-1185">Reference proteome</keyword>
<name>A0ABW7YXJ5_9ACTN</name>
<evidence type="ECO:0000313" key="2">
    <source>
        <dbReference type="Proteomes" id="UP001612741"/>
    </source>
</evidence>
<gene>
    <name evidence="1" type="ORF">ACIBG2_24515</name>
</gene>
<dbReference type="RefSeq" id="WP_397084538.1">
    <property type="nucleotide sequence ID" value="NZ_JBITGY010000006.1"/>
</dbReference>
<protein>
    <submittedName>
        <fullName evidence="1">Uncharacterized protein</fullName>
    </submittedName>
</protein>
<dbReference type="EMBL" id="JBITGY010000006">
    <property type="protein sequence ID" value="MFI6500563.1"/>
    <property type="molecule type" value="Genomic_DNA"/>
</dbReference>
<comment type="caution">
    <text evidence="1">The sequence shown here is derived from an EMBL/GenBank/DDBJ whole genome shotgun (WGS) entry which is preliminary data.</text>
</comment>
<proteinExistence type="predicted"/>
<evidence type="ECO:0000313" key="1">
    <source>
        <dbReference type="EMBL" id="MFI6500563.1"/>
    </source>
</evidence>
<accession>A0ABW7YXJ5</accession>
<organism evidence="1 2">
    <name type="scientific">Nonomuraea typhae</name>
    <dbReference type="NCBI Taxonomy" id="2603600"/>
    <lineage>
        <taxon>Bacteria</taxon>
        <taxon>Bacillati</taxon>
        <taxon>Actinomycetota</taxon>
        <taxon>Actinomycetes</taxon>
        <taxon>Streptosporangiales</taxon>
        <taxon>Streptosporangiaceae</taxon>
        <taxon>Nonomuraea</taxon>
    </lineage>
</organism>
<dbReference type="Proteomes" id="UP001612741">
    <property type="component" value="Unassembled WGS sequence"/>
</dbReference>
<reference evidence="1 2" key="1">
    <citation type="submission" date="2024-10" db="EMBL/GenBank/DDBJ databases">
        <title>The Natural Products Discovery Center: Release of the First 8490 Sequenced Strains for Exploring Actinobacteria Biosynthetic Diversity.</title>
        <authorList>
            <person name="Kalkreuter E."/>
            <person name="Kautsar S.A."/>
            <person name="Yang D."/>
            <person name="Bader C.D."/>
            <person name="Teijaro C.N."/>
            <person name="Fluegel L."/>
            <person name="Davis C.M."/>
            <person name="Simpson J.R."/>
            <person name="Lauterbach L."/>
            <person name="Steele A.D."/>
            <person name="Gui C."/>
            <person name="Meng S."/>
            <person name="Li G."/>
            <person name="Viehrig K."/>
            <person name="Ye F."/>
            <person name="Su P."/>
            <person name="Kiefer A.F."/>
            <person name="Nichols A."/>
            <person name="Cepeda A.J."/>
            <person name="Yan W."/>
            <person name="Fan B."/>
            <person name="Jiang Y."/>
            <person name="Adhikari A."/>
            <person name="Zheng C.-J."/>
            <person name="Schuster L."/>
            <person name="Cowan T.M."/>
            <person name="Smanski M.J."/>
            <person name="Chevrette M.G."/>
            <person name="De Carvalho L.P.S."/>
            <person name="Shen B."/>
        </authorList>
    </citation>
    <scope>NUCLEOTIDE SEQUENCE [LARGE SCALE GENOMIC DNA]</scope>
    <source>
        <strain evidence="1 2">NPDC050545</strain>
    </source>
</reference>